<name>R7Q5Z4_CHOCR</name>
<dbReference type="EMBL" id="HG001593">
    <property type="protein sequence ID" value="CDF32885.1"/>
    <property type="molecule type" value="Genomic_DNA"/>
</dbReference>
<protein>
    <submittedName>
        <fullName evidence="2">Uncharacterized protein</fullName>
    </submittedName>
</protein>
<organism evidence="2 3">
    <name type="scientific">Chondrus crispus</name>
    <name type="common">Carrageen Irish moss</name>
    <name type="synonym">Polymorpha crispa</name>
    <dbReference type="NCBI Taxonomy" id="2769"/>
    <lineage>
        <taxon>Eukaryota</taxon>
        <taxon>Rhodophyta</taxon>
        <taxon>Florideophyceae</taxon>
        <taxon>Rhodymeniophycidae</taxon>
        <taxon>Gigartinales</taxon>
        <taxon>Gigartinaceae</taxon>
        <taxon>Chondrus</taxon>
    </lineage>
</organism>
<dbReference type="KEGG" id="ccp:CHC_T00001678001"/>
<proteinExistence type="predicted"/>
<feature type="compositionally biased region" description="Low complexity" evidence="1">
    <location>
        <begin position="91"/>
        <end position="112"/>
    </location>
</feature>
<dbReference type="Proteomes" id="UP000012073">
    <property type="component" value="Unassembled WGS sequence"/>
</dbReference>
<dbReference type="GeneID" id="17320399"/>
<accession>R7Q5Z4</accession>
<evidence type="ECO:0000313" key="3">
    <source>
        <dbReference type="Proteomes" id="UP000012073"/>
    </source>
</evidence>
<dbReference type="RefSeq" id="XP_005712686.1">
    <property type="nucleotide sequence ID" value="XM_005712629.1"/>
</dbReference>
<dbReference type="AlphaFoldDB" id="R7Q5Z4"/>
<dbReference type="Gramene" id="CDF32885">
    <property type="protein sequence ID" value="CDF32885"/>
    <property type="gene ID" value="CHC_T00001678001"/>
</dbReference>
<keyword evidence="3" id="KW-1185">Reference proteome</keyword>
<evidence type="ECO:0000256" key="1">
    <source>
        <dbReference type="SAM" id="MobiDB-lite"/>
    </source>
</evidence>
<gene>
    <name evidence="2" type="ORF">CHC_T00001678001</name>
</gene>
<feature type="region of interest" description="Disordered" evidence="1">
    <location>
        <begin position="82"/>
        <end position="112"/>
    </location>
</feature>
<reference evidence="3" key="1">
    <citation type="journal article" date="2013" name="Proc. Natl. Acad. Sci. U.S.A.">
        <title>Genome structure and metabolic features in the red seaweed Chondrus crispus shed light on evolution of the Archaeplastida.</title>
        <authorList>
            <person name="Collen J."/>
            <person name="Porcel B."/>
            <person name="Carre W."/>
            <person name="Ball S.G."/>
            <person name="Chaparro C."/>
            <person name="Tonon T."/>
            <person name="Barbeyron T."/>
            <person name="Michel G."/>
            <person name="Noel B."/>
            <person name="Valentin K."/>
            <person name="Elias M."/>
            <person name="Artiguenave F."/>
            <person name="Arun A."/>
            <person name="Aury J.M."/>
            <person name="Barbosa-Neto J.F."/>
            <person name="Bothwell J.H."/>
            <person name="Bouget F.Y."/>
            <person name="Brillet L."/>
            <person name="Cabello-Hurtado F."/>
            <person name="Capella-Gutierrez S."/>
            <person name="Charrier B."/>
            <person name="Cladiere L."/>
            <person name="Cock J.M."/>
            <person name="Coelho S.M."/>
            <person name="Colleoni C."/>
            <person name="Czjzek M."/>
            <person name="Da Silva C."/>
            <person name="Delage L."/>
            <person name="Denoeud F."/>
            <person name="Deschamps P."/>
            <person name="Dittami S.M."/>
            <person name="Gabaldon T."/>
            <person name="Gachon C.M."/>
            <person name="Groisillier A."/>
            <person name="Herve C."/>
            <person name="Jabbari K."/>
            <person name="Katinka M."/>
            <person name="Kloareg B."/>
            <person name="Kowalczyk N."/>
            <person name="Labadie K."/>
            <person name="Leblanc C."/>
            <person name="Lopez P.J."/>
            <person name="McLachlan D.H."/>
            <person name="Meslet-Cladiere L."/>
            <person name="Moustafa A."/>
            <person name="Nehr Z."/>
            <person name="Nyvall Collen P."/>
            <person name="Panaud O."/>
            <person name="Partensky F."/>
            <person name="Poulain J."/>
            <person name="Rensing S.A."/>
            <person name="Rousvoal S."/>
            <person name="Samson G."/>
            <person name="Symeonidi A."/>
            <person name="Weissenbach J."/>
            <person name="Zambounis A."/>
            <person name="Wincker P."/>
            <person name="Boyen C."/>
        </authorList>
    </citation>
    <scope>NUCLEOTIDE SEQUENCE [LARGE SCALE GENOMIC DNA]</scope>
    <source>
        <strain evidence="3">cv. Stackhouse</strain>
    </source>
</reference>
<sequence>MTTTTSSSSLFRFGLGAAPASSRGRFAGAFGDGFTNSTEPVFRESVSAGGAESDAAGRKRMAEWFAVSSSCGKTSVARCRSSPLARRNWIPPEGASPGGPESPEGDPNIVKG</sequence>
<evidence type="ECO:0000313" key="2">
    <source>
        <dbReference type="EMBL" id="CDF32885.1"/>
    </source>
</evidence>